<dbReference type="Pfam" id="PF00106">
    <property type="entry name" value="adh_short"/>
    <property type="match status" value="1"/>
</dbReference>
<evidence type="ECO:0000313" key="5">
    <source>
        <dbReference type="Proteomes" id="UP000070198"/>
    </source>
</evidence>
<dbReference type="RefSeq" id="WP_061458296.1">
    <property type="nucleotide sequence ID" value="NZ_KQ968745.1"/>
</dbReference>
<dbReference type="CDD" id="cd05233">
    <property type="entry name" value="SDR_c"/>
    <property type="match status" value="1"/>
</dbReference>
<dbReference type="InterPro" id="IPR002347">
    <property type="entry name" value="SDR_fam"/>
</dbReference>
<dbReference type="EMBL" id="LQXV01000125">
    <property type="protein sequence ID" value="KXU09904.1"/>
    <property type="molecule type" value="Genomic_DNA"/>
</dbReference>
<reference evidence="5 6" key="1">
    <citation type="submission" date="2016-01" db="EMBL/GenBank/DDBJ databases">
        <title>Highly variable Streptococcus oralis are common among viridans streptococci isolated from primates.</title>
        <authorList>
            <person name="Denapaite D."/>
            <person name="Rieger M."/>
            <person name="Koendgen S."/>
            <person name="Brueckner R."/>
            <person name="Ochigava I."/>
            <person name="Kappeler P."/>
            <person name="Maetz-Rensing K."/>
            <person name="Leendertz F."/>
            <person name="Hakenbeck R."/>
        </authorList>
    </citation>
    <scope>NUCLEOTIDE SEQUENCE [LARGE SCALE GENOMIC DNA]</scope>
    <source>
        <strain evidence="3 5">DD02</strain>
        <strain evidence="4 6">DD03</strain>
    </source>
</reference>
<dbReference type="PRINTS" id="PR00081">
    <property type="entry name" value="GDHRDH"/>
</dbReference>
<dbReference type="EMBL" id="LQOF01000054">
    <property type="protein sequence ID" value="KXT72496.1"/>
    <property type="molecule type" value="Genomic_DNA"/>
</dbReference>
<dbReference type="Proteomes" id="UP000070198">
    <property type="component" value="Unassembled WGS sequence"/>
</dbReference>
<evidence type="ECO:0000256" key="2">
    <source>
        <dbReference type="ARBA" id="ARBA00023002"/>
    </source>
</evidence>
<comment type="similarity">
    <text evidence="1">Belongs to the short-chain dehydrogenases/reductases (SDR) family.</text>
</comment>
<evidence type="ECO:0000256" key="1">
    <source>
        <dbReference type="ARBA" id="ARBA00006484"/>
    </source>
</evidence>
<name>A0A139R5G4_9STRE</name>
<evidence type="ECO:0000313" key="6">
    <source>
        <dbReference type="Proteomes" id="UP000071927"/>
    </source>
</evidence>
<dbReference type="AlphaFoldDB" id="A0A139R5G4"/>
<dbReference type="PANTHER" id="PTHR24321">
    <property type="entry name" value="DEHYDROGENASES, SHORT CHAIN"/>
    <property type="match status" value="1"/>
</dbReference>
<keyword evidence="2" id="KW-0560">Oxidoreductase</keyword>
<evidence type="ECO:0000313" key="4">
    <source>
        <dbReference type="EMBL" id="KXU09904.1"/>
    </source>
</evidence>
<organism evidence="4 6">
    <name type="scientific">Streptococcus gallolyticus</name>
    <dbReference type="NCBI Taxonomy" id="315405"/>
    <lineage>
        <taxon>Bacteria</taxon>
        <taxon>Bacillati</taxon>
        <taxon>Bacillota</taxon>
        <taxon>Bacilli</taxon>
        <taxon>Lactobacillales</taxon>
        <taxon>Streptococcaceae</taxon>
        <taxon>Streptococcus</taxon>
    </lineage>
</organism>
<accession>A0A139R5G4</accession>
<dbReference type="PATRIC" id="fig|315405.11.peg.545"/>
<dbReference type="GO" id="GO:0016491">
    <property type="term" value="F:oxidoreductase activity"/>
    <property type="evidence" value="ECO:0007669"/>
    <property type="project" value="UniProtKB-KW"/>
</dbReference>
<dbReference type="Proteomes" id="UP000071927">
    <property type="component" value="Unassembled WGS sequence"/>
</dbReference>
<protein>
    <submittedName>
        <fullName evidence="4">Putative oxidoreductase protein</fullName>
    </submittedName>
</protein>
<dbReference type="InterPro" id="IPR036291">
    <property type="entry name" value="NAD(P)-bd_dom_sf"/>
</dbReference>
<evidence type="ECO:0000313" key="3">
    <source>
        <dbReference type="EMBL" id="KXT72496.1"/>
    </source>
</evidence>
<dbReference type="SUPFAM" id="SSF51735">
    <property type="entry name" value="NAD(P)-binding Rossmann-fold domains"/>
    <property type="match status" value="1"/>
</dbReference>
<comment type="caution">
    <text evidence="4">The sequence shown here is derived from an EMBL/GenBank/DDBJ whole genome shotgun (WGS) entry which is preliminary data.</text>
</comment>
<proteinExistence type="inferred from homology"/>
<sequence length="208" mass="23211">MGKQLVISGGTAGIGKVISVSFAIRGYDIVFLTHNIPMTEELINELSEQFGGNYDYRVCEVTNEVDIHQTLTELTQTLGDIDVFVNNAGYGPSISGYPLQPITEISEQTWDNYLDNCLKGIFFSMKYELQIAKEQKHGVIINTVLEPVTYHPEHLLYDIAKNGIRTLTQTAQNGFSDATIRVSLVEGDMTKGDKEWNRIVAEIQSNCN</sequence>
<dbReference type="PANTHER" id="PTHR24321:SF8">
    <property type="entry name" value="ESTRADIOL 17-BETA-DEHYDROGENASE 8-RELATED"/>
    <property type="match status" value="1"/>
</dbReference>
<gene>
    <name evidence="3" type="ORF">SGADD02_00486</name>
    <name evidence="4" type="ORF">SGADD03_00407</name>
</gene>
<dbReference type="Gene3D" id="3.40.50.720">
    <property type="entry name" value="NAD(P)-binding Rossmann-like Domain"/>
    <property type="match status" value="1"/>
</dbReference>